<feature type="transmembrane region" description="Helical" evidence="2">
    <location>
        <begin position="197"/>
        <end position="215"/>
    </location>
</feature>
<protein>
    <recommendedName>
        <fullName evidence="5">Chloride channel CLIC-like protein 1</fullName>
    </recommendedName>
</protein>
<dbReference type="VEuPathDB" id="VectorBase:MDOMA2_010556"/>
<proteinExistence type="predicted"/>
<dbReference type="EnsemblMetazoa" id="MDOA011900-RA">
    <property type="protein sequence ID" value="MDOA011900-PA"/>
    <property type="gene ID" value="MDOA011900"/>
</dbReference>
<dbReference type="KEGG" id="mde:101890805"/>
<evidence type="ECO:0000256" key="1">
    <source>
        <dbReference type="SAM" id="MobiDB-lite"/>
    </source>
</evidence>
<feature type="region of interest" description="Disordered" evidence="1">
    <location>
        <begin position="432"/>
        <end position="464"/>
    </location>
</feature>
<evidence type="ECO:0000256" key="2">
    <source>
        <dbReference type="SAM" id="Phobius"/>
    </source>
</evidence>
<reference evidence="4" key="1">
    <citation type="submission" date="2020-05" db="UniProtKB">
        <authorList>
            <consortium name="EnsemblMetazoa"/>
        </authorList>
    </citation>
    <scope>IDENTIFICATION</scope>
    <source>
        <strain evidence="4">Aabys</strain>
    </source>
</reference>
<dbReference type="OrthoDB" id="8061645at2759"/>
<name>A0A1I8N609_MUSDO</name>
<organism evidence="4">
    <name type="scientific">Musca domestica</name>
    <name type="common">House fly</name>
    <dbReference type="NCBI Taxonomy" id="7370"/>
    <lineage>
        <taxon>Eukaryota</taxon>
        <taxon>Metazoa</taxon>
        <taxon>Ecdysozoa</taxon>
        <taxon>Arthropoda</taxon>
        <taxon>Hexapoda</taxon>
        <taxon>Insecta</taxon>
        <taxon>Pterygota</taxon>
        <taxon>Neoptera</taxon>
        <taxon>Endopterygota</taxon>
        <taxon>Diptera</taxon>
        <taxon>Brachycera</taxon>
        <taxon>Muscomorpha</taxon>
        <taxon>Muscoidea</taxon>
        <taxon>Muscidae</taxon>
        <taxon>Musca</taxon>
    </lineage>
</organism>
<keyword evidence="3" id="KW-0732">Signal</keyword>
<feature type="signal peptide" evidence="3">
    <location>
        <begin position="1"/>
        <end position="22"/>
    </location>
</feature>
<feature type="transmembrane region" description="Helical" evidence="2">
    <location>
        <begin position="316"/>
        <end position="334"/>
    </location>
</feature>
<sequence>MNFAQSFILSYVFFLHVNNICCEHGEDSWLEPDAWTLEQLNDVSSCKCQLDSSDASQIHPIPEKVSTDEVAFVYFKKLISVLFDRKHLMFDASLQRYERSMSFSLQSSQLEKLERLQDPRDLDNVLMEIFENTRHVPNSFNQCASPTSEAAGFVELIADILRDVWHLTQTSEIRFLLIVLIVVLCGWLLNKRFRIGLLALLGGGLFVFGYLHTYLECNRELEVNEMLEVLNRNKLSQGEEEKSHFFEYIKGFLPFSKSESIDNKDLLRKSTKISLGFCRPDHVLIMYFNDIFLKNLEVLMEQCTKTLTSLRENLSFPSYIVASIFLISIIGFVIKLTFQYILSPAVWSNILHSGSDKHRTHRYSNNAALVQGSANTGGDQISGENLKLLLNAINTAPLRQLPMNAVSGVQEVKECIEAPQSCEDVKPIIIQKKNPPTSQDNNNMQKEQAGKTFSNVTLEDMADE</sequence>
<gene>
    <name evidence="4" type="primary">101890805</name>
</gene>
<feature type="transmembrane region" description="Helical" evidence="2">
    <location>
        <begin position="173"/>
        <end position="190"/>
    </location>
</feature>
<feature type="compositionally biased region" description="Polar residues" evidence="1">
    <location>
        <begin position="434"/>
        <end position="457"/>
    </location>
</feature>
<keyword evidence="2" id="KW-0812">Transmembrane</keyword>
<evidence type="ECO:0008006" key="5">
    <source>
        <dbReference type="Google" id="ProtNLM"/>
    </source>
</evidence>
<dbReference type="AlphaFoldDB" id="A0A1I8N609"/>
<keyword evidence="2" id="KW-0472">Membrane</keyword>
<dbReference type="eggNOG" id="ENOG502T7ZF">
    <property type="taxonomic scope" value="Eukaryota"/>
</dbReference>
<feature type="chain" id="PRO_5044561279" description="Chloride channel CLIC-like protein 1" evidence="3">
    <location>
        <begin position="23"/>
        <end position="464"/>
    </location>
</feature>
<keyword evidence="2" id="KW-1133">Transmembrane helix</keyword>
<evidence type="ECO:0000256" key="3">
    <source>
        <dbReference type="SAM" id="SignalP"/>
    </source>
</evidence>
<dbReference type="VEuPathDB" id="VectorBase:MDOA011900"/>
<evidence type="ECO:0000313" key="4">
    <source>
        <dbReference type="EnsemblMetazoa" id="MDOA011900-PA"/>
    </source>
</evidence>
<dbReference type="RefSeq" id="XP_005176094.2">
    <property type="nucleotide sequence ID" value="XM_005176037.4"/>
</dbReference>
<accession>A0A1I8N609</accession>